<sequence length="290" mass="32783">MKKIAVIGSNGQLGNCIRKIAPDFELDYEFIFTDSSVLDVTDESQVNDFFYNNKPDYCINASAYTAVDLAETEKDKAFAVNADGVAFLAQACADYKAVLIHVSTDYVFDGDTNLPYSEDDFTNPIGVYGASKRKGEELALEINPHTIILRTSWLYSEFNKNFVKTMLNLFAQKNELGIVADQYGQPTNANDLAEAIMEIIQTPEKTYGIFHFSNYPETTWFEFAQKIAEFSKSSIKLNPLTTEQYPTPAKRPVRSTMSLDKIEETYKIEPKHWENSLEECVETLAQSKLI</sequence>
<evidence type="ECO:0000256" key="3">
    <source>
        <dbReference type="ARBA" id="ARBA00012929"/>
    </source>
</evidence>
<dbReference type="SUPFAM" id="SSF51735">
    <property type="entry name" value="NAD(P)-binding Rossmann-fold domains"/>
    <property type="match status" value="1"/>
</dbReference>
<dbReference type="AlphaFoldDB" id="A0A1B8ZBK9"/>
<dbReference type="PANTHER" id="PTHR10491">
    <property type="entry name" value="DTDP-4-DEHYDRORHAMNOSE REDUCTASE"/>
    <property type="match status" value="1"/>
</dbReference>
<dbReference type="InterPro" id="IPR005913">
    <property type="entry name" value="dTDP_dehydrorham_reduct"/>
</dbReference>
<reference evidence="9" key="1">
    <citation type="submission" date="2016-07" db="EMBL/GenBank/DDBJ databases">
        <authorList>
            <person name="Florea S."/>
            <person name="Webb J.S."/>
            <person name="Jaromczyk J."/>
            <person name="Schardl C.L."/>
        </authorList>
    </citation>
    <scope>NUCLEOTIDE SEQUENCE [LARGE SCALE GENOMIC DNA]</scope>
    <source>
        <strain evidence="9">CC-VM-7</strain>
    </source>
</reference>
<dbReference type="InterPro" id="IPR036291">
    <property type="entry name" value="NAD(P)-bd_dom_sf"/>
</dbReference>
<dbReference type="GO" id="GO:0008831">
    <property type="term" value="F:dTDP-4-dehydrorhamnose reductase activity"/>
    <property type="evidence" value="ECO:0007669"/>
    <property type="project" value="UniProtKB-EC"/>
</dbReference>
<evidence type="ECO:0000256" key="1">
    <source>
        <dbReference type="ARBA" id="ARBA00004781"/>
    </source>
</evidence>
<organism evidence="8 9">
    <name type="scientific">Chryseobacterium arthrosphaerae</name>
    <dbReference type="NCBI Taxonomy" id="651561"/>
    <lineage>
        <taxon>Bacteria</taxon>
        <taxon>Pseudomonadati</taxon>
        <taxon>Bacteroidota</taxon>
        <taxon>Flavobacteriia</taxon>
        <taxon>Flavobacteriales</taxon>
        <taxon>Weeksellaceae</taxon>
        <taxon>Chryseobacterium group</taxon>
        <taxon>Chryseobacterium</taxon>
    </lineage>
</organism>
<comment type="caution">
    <text evidence="8">The sequence shown here is derived from an EMBL/GenBank/DDBJ whole genome shotgun (WGS) entry which is preliminary data.</text>
</comment>
<proteinExistence type="inferred from homology"/>
<gene>
    <name evidence="8" type="ORF">BBI00_22035</name>
</gene>
<evidence type="ECO:0000256" key="6">
    <source>
        <dbReference type="RuleBase" id="RU364082"/>
    </source>
</evidence>
<evidence type="ECO:0000259" key="7">
    <source>
        <dbReference type="Pfam" id="PF04321"/>
    </source>
</evidence>
<comment type="catalytic activity">
    <reaction evidence="5">
        <text>dTDP-beta-L-rhamnose + NADP(+) = dTDP-4-dehydro-beta-L-rhamnose + NADPH + H(+)</text>
        <dbReference type="Rhea" id="RHEA:21796"/>
        <dbReference type="ChEBI" id="CHEBI:15378"/>
        <dbReference type="ChEBI" id="CHEBI:57510"/>
        <dbReference type="ChEBI" id="CHEBI:57783"/>
        <dbReference type="ChEBI" id="CHEBI:58349"/>
        <dbReference type="ChEBI" id="CHEBI:62830"/>
        <dbReference type="EC" id="1.1.1.133"/>
    </reaction>
</comment>
<dbReference type="RefSeq" id="WP_065401006.1">
    <property type="nucleotide sequence ID" value="NZ_JAKYXE010000014.1"/>
</dbReference>
<dbReference type="UniPathway" id="UPA00124"/>
<dbReference type="EC" id="1.1.1.133" evidence="3 6"/>
<dbReference type="InterPro" id="IPR029903">
    <property type="entry name" value="RmlD-like-bd"/>
</dbReference>
<evidence type="ECO:0000256" key="2">
    <source>
        <dbReference type="ARBA" id="ARBA00010944"/>
    </source>
</evidence>
<protein>
    <recommendedName>
        <fullName evidence="4 6">dTDP-4-dehydrorhamnose reductase</fullName>
        <ecNumber evidence="3 6">1.1.1.133</ecNumber>
    </recommendedName>
</protein>
<feature type="domain" description="RmlD-like substrate binding" evidence="7">
    <location>
        <begin position="3"/>
        <end position="284"/>
    </location>
</feature>
<evidence type="ECO:0000256" key="5">
    <source>
        <dbReference type="ARBA" id="ARBA00048200"/>
    </source>
</evidence>
<dbReference type="PANTHER" id="PTHR10491:SF4">
    <property type="entry name" value="METHIONINE ADENOSYLTRANSFERASE 2 SUBUNIT BETA"/>
    <property type="match status" value="1"/>
</dbReference>
<dbReference type="NCBIfam" id="TIGR01214">
    <property type="entry name" value="rmlD"/>
    <property type="match status" value="1"/>
</dbReference>
<dbReference type="CDD" id="cd05254">
    <property type="entry name" value="dTDP_HR_like_SDR_e"/>
    <property type="match status" value="1"/>
</dbReference>
<comment type="similarity">
    <text evidence="2 6">Belongs to the dTDP-4-dehydrorhamnose reductase family.</text>
</comment>
<dbReference type="EMBL" id="MAYG01000031">
    <property type="protein sequence ID" value="OCA68877.1"/>
    <property type="molecule type" value="Genomic_DNA"/>
</dbReference>
<dbReference type="GO" id="GO:0019305">
    <property type="term" value="P:dTDP-rhamnose biosynthetic process"/>
    <property type="evidence" value="ECO:0007669"/>
    <property type="project" value="UniProtKB-UniPathway"/>
</dbReference>
<evidence type="ECO:0000313" key="8">
    <source>
        <dbReference type="EMBL" id="OCA68877.1"/>
    </source>
</evidence>
<dbReference type="Proteomes" id="UP000093432">
    <property type="component" value="Unassembled WGS sequence"/>
</dbReference>
<evidence type="ECO:0000313" key="9">
    <source>
        <dbReference type="Proteomes" id="UP000093432"/>
    </source>
</evidence>
<dbReference type="Gene3D" id="3.40.50.720">
    <property type="entry name" value="NAD(P)-binding Rossmann-like Domain"/>
    <property type="match status" value="1"/>
</dbReference>
<accession>A0A1B8ZBK9</accession>
<dbReference type="STRING" id="651561.BBI00_22035"/>
<comment type="function">
    <text evidence="6">Catalyzes the reduction of dTDP-6-deoxy-L-lyxo-4-hexulose to yield dTDP-L-rhamnose.</text>
</comment>
<dbReference type="Pfam" id="PF04321">
    <property type="entry name" value="RmlD_sub_bind"/>
    <property type="match status" value="1"/>
</dbReference>
<keyword evidence="6" id="KW-0521">NADP</keyword>
<dbReference type="GO" id="GO:0005829">
    <property type="term" value="C:cytosol"/>
    <property type="evidence" value="ECO:0007669"/>
    <property type="project" value="TreeGrafter"/>
</dbReference>
<dbReference type="OrthoDB" id="9803892at2"/>
<evidence type="ECO:0000256" key="4">
    <source>
        <dbReference type="ARBA" id="ARBA00017099"/>
    </source>
</evidence>
<comment type="pathway">
    <text evidence="1 6">Carbohydrate biosynthesis; dTDP-L-rhamnose biosynthesis.</text>
</comment>
<name>A0A1B8ZBK9_9FLAO</name>
<keyword evidence="6" id="KW-0560">Oxidoreductase</keyword>
<dbReference type="Gene3D" id="3.90.25.10">
    <property type="entry name" value="UDP-galactose 4-epimerase, domain 1"/>
    <property type="match status" value="1"/>
</dbReference>